<evidence type="ECO:0000313" key="1">
    <source>
        <dbReference type="EMBL" id="GAA2511520.1"/>
    </source>
</evidence>
<evidence type="ECO:0000313" key="2">
    <source>
        <dbReference type="Proteomes" id="UP001499978"/>
    </source>
</evidence>
<comment type="caution">
    <text evidence="1">The sequence shown here is derived from an EMBL/GenBank/DDBJ whole genome shotgun (WGS) entry which is preliminary data.</text>
</comment>
<organism evidence="1 2">
    <name type="scientific">Pilimelia columellifera subsp. columellifera</name>
    <dbReference type="NCBI Taxonomy" id="706583"/>
    <lineage>
        <taxon>Bacteria</taxon>
        <taxon>Bacillati</taxon>
        <taxon>Actinomycetota</taxon>
        <taxon>Actinomycetes</taxon>
        <taxon>Micromonosporales</taxon>
        <taxon>Micromonosporaceae</taxon>
        <taxon>Pilimelia</taxon>
    </lineage>
</organism>
<dbReference type="Gene3D" id="2.160.10.10">
    <property type="entry name" value="Hexapeptide repeat proteins"/>
    <property type="match status" value="1"/>
</dbReference>
<dbReference type="CDD" id="cd03360">
    <property type="entry name" value="LbH_AT_putative"/>
    <property type="match status" value="1"/>
</dbReference>
<name>A0ABP6A795_9ACTN</name>
<dbReference type="InterPro" id="IPR020019">
    <property type="entry name" value="AcTrfase_PglD-like"/>
</dbReference>
<dbReference type="Gene3D" id="3.40.50.20">
    <property type="match status" value="1"/>
</dbReference>
<dbReference type="EMBL" id="BAAARY010000001">
    <property type="protein sequence ID" value="GAA2511520.1"/>
    <property type="molecule type" value="Genomic_DNA"/>
</dbReference>
<dbReference type="PANTHER" id="PTHR43300:SF7">
    <property type="entry name" value="UDP-N-ACETYLBACILLOSAMINE N-ACETYLTRANSFERASE"/>
    <property type="match status" value="1"/>
</dbReference>
<proteinExistence type="predicted"/>
<dbReference type="InterPro" id="IPR050179">
    <property type="entry name" value="Trans_hexapeptide_repeat"/>
</dbReference>
<gene>
    <name evidence="1" type="primary">vioB</name>
    <name evidence="1" type="ORF">GCM10010201_03110</name>
</gene>
<accession>A0ABP6A795</accession>
<sequence length="211" mass="21077">MTEKLVIVGAGALGREVFQYVGQAFPDGALTVAGFLDDRPGPATLPAPLLGPVSAVRPDCRTAFLVAVGQAGARAALAATVTRRGGVLATLIHPKAHVAPDARIGPGSLLCPFSFVGAGARVGANTVLNTFASVAHDSITGAHCVFSPYATVNGSVTLGEAVFLGTHATVVPGRRIGPGARISAGAVVFSDVPAGHTVAGNPALERITTAV</sequence>
<reference evidence="2" key="1">
    <citation type="journal article" date="2019" name="Int. J. Syst. Evol. Microbiol.">
        <title>The Global Catalogue of Microorganisms (GCM) 10K type strain sequencing project: providing services to taxonomists for standard genome sequencing and annotation.</title>
        <authorList>
            <consortium name="The Broad Institute Genomics Platform"/>
            <consortium name="The Broad Institute Genome Sequencing Center for Infectious Disease"/>
            <person name="Wu L."/>
            <person name="Ma J."/>
        </authorList>
    </citation>
    <scope>NUCLEOTIDE SEQUENCE [LARGE SCALE GENOMIC DNA]</scope>
    <source>
        <strain evidence="2">JCM 3367</strain>
    </source>
</reference>
<keyword evidence="2" id="KW-1185">Reference proteome</keyword>
<dbReference type="NCBIfam" id="TIGR03570">
    <property type="entry name" value="NeuD_NnaD"/>
    <property type="match status" value="1"/>
</dbReference>
<protein>
    <submittedName>
        <fullName evidence="1">dTDP-4-amino-4,6-dideoxy-D-glucose acetyltransferase VioB</fullName>
    </submittedName>
</protein>
<dbReference type="Proteomes" id="UP001499978">
    <property type="component" value="Unassembled WGS sequence"/>
</dbReference>
<dbReference type="RefSeq" id="WP_344167019.1">
    <property type="nucleotide sequence ID" value="NZ_BAAARY010000001.1"/>
</dbReference>
<dbReference type="SUPFAM" id="SSF51161">
    <property type="entry name" value="Trimeric LpxA-like enzymes"/>
    <property type="match status" value="1"/>
</dbReference>
<dbReference type="InterPro" id="IPR011004">
    <property type="entry name" value="Trimer_LpxA-like_sf"/>
</dbReference>
<dbReference type="PANTHER" id="PTHR43300">
    <property type="entry name" value="ACETYLTRANSFERASE"/>
    <property type="match status" value="1"/>
</dbReference>